<keyword evidence="1" id="KW-0732">Signal</keyword>
<comment type="caution">
    <text evidence="3">The sequence shown here is derived from an EMBL/GenBank/DDBJ whole genome shotgun (WGS) entry which is preliminary data.</text>
</comment>
<evidence type="ECO:0000259" key="2">
    <source>
        <dbReference type="PROSITE" id="PS51662"/>
    </source>
</evidence>
<dbReference type="RefSeq" id="WP_339585670.1">
    <property type="nucleotide sequence ID" value="NZ_JBBHJZ010000001.1"/>
</dbReference>
<evidence type="ECO:0000256" key="1">
    <source>
        <dbReference type="SAM" id="SignalP"/>
    </source>
</evidence>
<reference evidence="3 4" key="1">
    <citation type="submission" date="2024-03" db="EMBL/GenBank/DDBJ databases">
        <authorList>
            <person name="Jo J.-H."/>
        </authorList>
    </citation>
    <scope>NUCLEOTIDE SEQUENCE [LARGE SCALE GENOMIC DNA]</scope>
    <source>
        <strain evidence="3 4">PS1R-30</strain>
    </source>
</reference>
<sequence length="340" mass="35173">MRSKTILLAALACSACATTATTPPVASLPAAEVTALAETAPVGTAAADAADDPAIWRNPADPAKSLIVATDKRAGLHVYGLGGASRFFEPDGRLNNVDLVDLGPRGVIVVASDRNDVMAAKLRLYRLDTETAKLIPLGAVAGGKGEAYGVCLWVHGEALHAFSVLKDGTVEEFRLELDGTPRSVPVATRKVATQAEGCVADPRDGTLYVGEEDVGVWRYAAGSTQGALVAKADGKQLVMDTEGLALITEGDKGGYLVASSQGDNAYAVYRLPGMEPAGRFRIAAGKFGATSETDGIALMGGGFGTDYPAGLFVAQDGDNAPHAQNFKLVSWADVRKALGL</sequence>
<accession>A0ABU8RSF8</accession>
<dbReference type="EMBL" id="JBBHJZ010000001">
    <property type="protein sequence ID" value="MEJ5975739.1"/>
    <property type="molecule type" value="Genomic_DNA"/>
</dbReference>
<dbReference type="SUPFAM" id="SSF50956">
    <property type="entry name" value="Thermostable phytase (3-phytase)"/>
    <property type="match status" value="1"/>
</dbReference>
<feature type="chain" id="PRO_5046473714" evidence="1">
    <location>
        <begin position="20"/>
        <end position="340"/>
    </location>
</feature>
<dbReference type="Gene3D" id="2.120.10.30">
    <property type="entry name" value="TolB, C-terminal domain"/>
    <property type="match status" value="1"/>
</dbReference>
<proteinExistence type="predicted"/>
<protein>
    <submittedName>
        <fullName evidence="3">Phytase</fullName>
    </submittedName>
</protein>
<name>A0ABU8RSF8_9SPHN</name>
<dbReference type="PROSITE" id="PS51662">
    <property type="entry name" value="BP_PHYTASE"/>
    <property type="match status" value="1"/>
</dbReference>
<keyword evidence="4" id="KW-1185">Reference proteome</keyword>
<evidence type="ECO:0000313" key="3">
    <source>
        <dbReference type="EMBL" id="MEJ5975739.1"/>
    </source>
</evidence>
<dbReference type="InterPro" id="IPR011042">
    <property type="entry name" value="6-blade_b-propeller_TolB-like"/>
</dbReference>
<organism evidence="3 4">
    <name type="scientific">Novosphingobium anseongense</name>
    <dbReference type="NCBI Taxonomy" id="3133436"/>
    <lineage>
        <taxon>Bacteria</taxon>
        <taxon>Pseudomonadati</taxon>
        <taxon>Pseudomonadota</taxon>
        <taxon>Alphaproteobacteria</taxon>
        <taxon>Sphingomonadales</taxon>
        <taxon>Sphingomonadaceae</taxon>
        <taxon>Novosphingobium</taxon>
    </lineage>
</organism>
<evidence type="ECO:0000313" key="4">
    <source>
        <dbReference type="Proteomes" id="UP001361239"/>
    </source>
</evidence>
<dbReference type="Pfam" id="PF02333">
    <property type="entry name" value="Phytase"/>
    <property type="match status" value="1"/>
</dbReference>
<feature type="signal peptide" evidence="1">
    <location>
        <begin position="1"/>
        <end position="19"/>
    </location>
</feature>
<feature type="domain" description="BPP" evidence="2">
    <location>
        <begin position="23"/>
        <end position="338"/>
    </location>
</feature>
<dbReference type="Proteomes" id="UP001361239">
    <property type="component" value="Unassembled WGS sequence"/>
</dbReference>
<dbReference type="InterPro" id="IPR003431">
    <property type="entry name" value="B-propeller_Phytase"/>
</dbReference>
<gene>
    <name evidence="3" type="ORF">WG901_03775</name>
</gene>